<proteinExistence type="predicted"/>
<protein>
    <recommendedName>
        <fullName evidence="4">Tetratricopeptide repeat protein</fullName>
    </recommendedName>
</protein>
<keyword evidence="3" id="KW-1185">Reference proteome</keyword>
<evidence type="ECO:0008006" key="4">
    <source>
        <dbReference type="Google" id="ProtNLM"/>
    </source>
</evidence>
<reference evidence="2 3" key="1">
    <citation type="journal article" date="2020" name="Int. J. Syst. Evol. Microbiol.">
        <title>Novel acetic acid bacteria from cider fermentations: Acetobacter conturbans sp. nov. and Acetobacter fallax sp. nov.</title>
        <authorList>
            <person name="Sombolestani A.S."/>
            <person name="Cleenwerck I."/>
            <person name="Cnockaert M."/>
            <person name="Borremans W."/>
            <person name="Wieme A.D."/>
            <person name="De Vuyst L."/>
            <person name="Vandamme P."/>
        </authorList>
    </citation>
    <scope>NUCLEOTIDE SEQUENCE [LARGE SCALE GENOMIC DNA]</scope>
    <source>
        <strain evidence="2 3">LMG 30640</strain>
    </source>
</reference>
<dbReference type="EMBL" id="WOTB01000002">
    <property type="protein sequence ID" value="NHN83370.1"/>
    <property type="molecule type" value="Genomic_DNA"/>
</dbReference>
<evidence type="ECO:0000313" key="3">
    <source>
        <dbReference type="Proteomes" id="UP000635278"/>
    </source>
</evidence>
<dbReference type="Gene3D" id="1.25.40.10">
    <property type="entry name" value="Tetratricopeptide repeat domain"/>
    <property type="match status" value="1"/>
</dbReference>
<accession>A0ABX0JJV2</accession>
<evidence type="ECO:0000313" key="2">
    <source>
        <dbReference type="EMBL" id="NHN83370.1"/>
    </source>
</evidence>
<evidence type="ECO:0000256" key="1">
    <source>
        <dbReference type="SAM" id="MobiDB-lite"/>
    </source>
</evidence>
<comment type="caution">
    <text evidence="2">The sequence shown here is derived from an EMBL/GenBank/DDBJ whole genome shotgun (WGS) entry which is preliminary data.</text>
</comment>
<name>A0ABX0JJV2_9PROT</name>
<feature type="compositionally biased region" description="Polar residues" evidence="1">
    <location>
        <begin position="29"/>
        <end position="58"/>
    </location>
</feature>
<organism evidence="2 3">
    <name type="scientific">Acetobacter musti</name>
    <dbReference type="NCBI Taxonomy" id="864732"/>
    <lineage>
        <taxon>Bacteria</taxon>
        <taxon>Pseudomonadati</taxon>
        <taxon>Pseudomonadota</taxon>
        <taxon>Alphaproteobacteria</taxon>
        <taxon>Acetobacterales</taxon>
        <taxon>Acetobacteraceae</taxon>
        <taxon>Acetobacter</taxon>
    </lineage>
</organism>
<dbReference type="SUPFAM" id="SSF48452">
    <property type="entry name" value="TPR-like"/>
    <property type="match status" value="1"/>
</dbReference>
<dbReference type="Proteomes" id="UP000635278">
    <property type="component" value="Unassembled WGS sequence"/>
</dbReference>
<gene>
    <name evidence="2" type="ORF">GOB93_01785</name>
</gene>
<sequence>MPSGWQQERIGVQADGDAEGQPGKPPLRNASSSTPQSKGASSGGNTETPPPSATQATANEGHVSTPVTAQVSKIFLPTGDDAGIAAFWSRNDMIILSDHVTHMDASALRDTGPFASVAVRTMGDMTAVTFHFENRHELTLSKQPGGWILALSPDDVGKVRARITSQEKDGGILYPMSRPGRIVPFTDPSSGARLLVATSSVGFPGPRLPRRHVGYELWPSVQGLVFAVESDQIELRDGDGGPFLDVVGEGAVPLASAASGQATDDRVDWSWLGLRSLPPETLREDYRRHWTQAAMLPPDSRTDARLAAARSAFALGDAHNARAILATAIQDNPELAMLPNVAFLQAASELLAGNTAGASALESADTGADGALWRGLYMERAGKDPAGAAALLAQGYSRLTDYPATLRNRLQPEAATFIAQYGSDQDLSVLSPVPDAPAFAAVRAFMQLRAGDQAKALTAFQAMAKQKDPVIAEAGGEQSVVLRQAAGQISPVEAAQAYERLLPASRLAGREENVRRALVSSWMKAGEWEKALSAADEEMRVFPEGREAMMPQVQDILLHLAETPDSSGSHPADVIDAVALIESHIDQIPDSPVKGRILGGLGEKLRGLGLPGRAALAFERALPLADDNARRATWGGELAQVDIEAQRLGQARRALDETADTGVGGDVASRRRVIAASLMVREGNRDQALQMLAQDETDPSLDLRGRILEEQKKWPDAVLVVGRMATKDIPEQGSLNDTQQDLTVRLATDAARASDWETLDRLRDWIGRRHLSPERQRIFELLVTSPEEDIRKRLNGG</sequence>
<dbReference type="InterPro" id="IPR011990">
    <property type="entry name" value="TPR-like_helical_dom_sf"/>
</dbReference>
<feature type="region of interest" description="Disordered" evidence="1">
    <location>
        <begin position="1"/>
        <end position="63"/>
    </location>
</feature>